<evidence type="ECO:0000259" key="2">
    <source>
        <dbReference type="Pfam" id="PF18962"/>
    </source>
</evidence>
<feature type="domain" description="Secretion system C-terminal sorting" evidence="2">
    <location>
        <begin position="508"/>
        <end position="572"/>
    </location>
</feature>
<dbReference type="AlphaFoldDB" id="A0A2W1N3H9"/>
<dbReference type="Pfam" id="PF06739">
    <property type="entry name" value="SBBP"/>
    <property type="match status" value="2"/>
</dbReference>
<proteinExistence type="predicted"/>
<dbReference type="Gene3D" id="2.80.10.50">
    <property type="match status" value="1"/>
</dbReference>
<dbReference type="PANTHER" id="PTHR35580:SF1">
    <property type="entry name" value="PHYTASE-LIKE DOMAIN-CONTAINING PROTEIN"/>
    <property type="match status" value="1"/>
</dbReference>
<keyword evidence="1" id="KW-0732">Signal</keyword>
<accession>A0A2W1N3H9</accession>
<evidence type="ECO:0000256" key="1">
    <source>
        <dbReference type="ARBA" id="ARBA00022729"/>
    </source>
</evidence>
<keyword evidence="4" id="KW-1185">Reference proteome</keyword>
<dbReference type="NCBIfam" id="TIGR04183">
    <property type="entry name" value="Por_Secre_tail"/>
    <property type="match status" value="1"/>
</dbReference>
<gene>
    <name evidence="3" type="ORF">DNU06_00840</name>
</gene>
<comment type="caution">
    <text evidence="3">The sequence shown here is derived from an EMBL/GenBank/DDBJ whole genome shotgun (WGS) entry which is preliminary data.</text>
</comment>
<dbReference type="InterPro" id="IPR026444">
    <property type="entry name" value="Secre_tail"/>
</dbReference>
<reference evidence="3 4" key="1">
    <citation type="submission" date="2018-06" db="EMBL/GenBank/DDBJ databases">
        <title>The draft genome sequence of Crocinitomix sp. SM1701.</title>
        <authorList>
            <person name="Zhang X."/>
        </authorList>
    </citation>
    <scope>NUCLEOTIDE SEQUENCE [LARGE SCALE GENOMIC DNA]</scope>
    <source>
        <strain evidence="3 4">SM1701</strain>
    </source>
</reference>
<dbReference type="InterPro" id="IPR052918">
    <property type="entry name" value="Motility_Chemotaxis_Reg"/>
</dbReference>
<dbReference type="SUPFAM" id="SSF101898">
    <property type="entry name" value="NHL repeat"/>
    <property type="match status" value="1"/>
</dbReference>
<name>A0A2W1N3H9_9FLAO</name>
<dbReference type="InterPro" id="IPR010620">
    <property type="entry name" value="SBBP_repeat"/>
</dbReference>
<dbReference type="Pfam" id="PF18962">
    <property type="entry name" value="Por_Secre_tail"/>
    <property type="match status" value="1"/>
</dbReference>
<evidence type="ECO:0000313" key="3">
    <source>
        <dbReference type="EMBL" id="PZE18414.1"/>
    </source>
</evidence>
<sequence length="574" mass="61586">MRLCFLVIQVIFNKKIAAMKKLLLLYLSVIPSILFGQIPALNWANSTDFTVQSSAIMPNGNIISGGSFSGTNDFDPGADSLKLTAAGSLDMCLQMLDANGNLVWAKGFGSAEQDVIKSIATDEDGNIFVTGYFKETVDFDLGPGVSNLTSAGQQDLFILKLDHLGDFEWVKQIESQYAVLGNSIKLGLNGELLLAGSFGGTVNFGTTTLTSNSSSSAGVTDFFVAKLNATGDVVWATSAGSPGTDDCNDVTVDAQGNVYCTGDFQGQNIDFDPSMAQGLLSAHLGDYDGFVMKLNAIGEYQWAFSIGGAGRDRTVSIEVDAQDKIYVSGQFDGTSDFDPLGSSTNLTSTLNDLFIQKLNSDGTLVWVKVISGAGTQQCRDMFVSEAGEVHVVGFAMGDTDFDPSSNSQLITSSTNDWYGHITKLDVNGDLDWYSVFEGASNFIQAINFDIDDNLILTGQQYGIVDVDPTANVNNLNVAPYSANGAMVIKFGSNSTSSVPEADWVNLTVFPNPTENRINVLSPFEIEQITIYNSLGQNIMSTTVSSIELNNLPAGIYFVKVKTAESEYTRKIVKK</sequence>
<organism evidence="3 4">
    <name type="scientific">Putridiphycobacter roseus</name>
    <dbReference type="NCBI Taxonomy" id="2219161"/>
    <lineage>
        <taxon>Bacteria</taxon>
        <taxon>Pseudomonadati</taxon>
        <taxon>Bacteroidota</taxon>
        <taxon>Flavobacteriia</taxon>
        <taxon>Flavobacteriales</taxon>
        <taxon>Crocinitomicaceae</taxon>
        <taxon>Putridiphycobacter</taxon>
    </lineage>
</organism>
<dbReference type="Proteomes" id="UP000249248">
    <property type="component" value="Unassembled WGS sequence"/>
</dbReference>
<dbReference type="PANTHER" id="PTHR35580">
    <property type="entry name" value="CELL SURFACE GLYCOPROTEIN (S-LAYER PROTEIN)-LIKE PROTEIN"/>
    <property type="match status" value="1"/>
</dbReference>
<evidence type="ECO:0000313" key="4">
    <source>
        <dbReference type="Proteomes" id="UP000249248"/>
    </source>
</evidence>
<dbReference type="EMBL" id="QKSB01000001">
    <property type="protein sequence ID" value="PZE18414.1"/>
    <property type="molecule type" value="Genomic_DNA"/>
</dbReference>
<protein>
    <recommendedName>
        <fullName evidence="2">Secretion system C-terminal sorting domain-containing protein</fullName>
    </recommendedName>
</protein>